<dbReference type="Proteomes" id="UP001189429">
    <property type="component" value="Unassembled WGS sequence"/>
</dbReference>
<dbReference type="EMBL" id="CAUYUJ010003422">
    <property type="protein sequence ID" value="CAK0805298.1"/>
    <property type="molecule type" value="Genomic_DNA"/>
</dbReference>
<organism evidence="2 3">
    <name type="scientific">Prorocentrum cordatum</name>
    <dbReference type="NCBI Taxonomy" id="2364126"/>
    <lineage>
        <taxon>Eukaryota</taxon>
        <taxon>Sar</taxon>
        <taxon>Alveolata</taxon>
        <taxon>Dinophyceae</taxon>
        <taxon>Prorocentrales</taxon>
        <taxon>Prorocentraceae</taxon>
        <taxon>Prorocentrum</taxon>
    </lineage>
</organism>
<feature type="region of interest" description="Disordered" evidence="1">
    <location>
        <begin position="169"/>
        <end position="192"/>
    </location>
</feature>
<comment type="caution">
    <text evidence="2">The sequence shown here is derived from an EMBL/GenBank/DDBJ whole genome shotgun (WGS) entry which is preliminary data.</text>
</comment>
<evidence type="ECO:0000256" key="1">
    <source>
        <dbReference type="SAM" id="MobiDB-lite"/>
    </source>
</evidence>
<keyword evidence="3" id="KW-1185">Reference proteome</keyword>
<evidence type="ECO:0000313" key="2">
    <source>
        <dbReference type="EMBL" id="CAK0805298.1"/>
    </source>
</evidence>
<gene>
    <name evidence="2" type="ORF">PCOR1329_LOCUS11833</name>
</gene>
<protein>
    <submittedName>
        <fullName evidence="2">Uncharacterized protein</fullName>
    </submittedName>
</protein>
<accession>A0ABN9QH17</accession>
<evidence type="ECO:0000313" key="3">
    <source>
        <dbReference type="Proteomes" id="UP001189429"/>
    </source>
</evidence>
<sequence length="192" mass="18726">MIQFVPDGALQAGVAPPAAPVVPRVAGQQATGAAALPALGAAAPPAGATAPVAPLPGRHLAPAAAPSPAAGPAPAPGAAAAAAACVPGLAGAVAAAPLAAALVWVAAENVIDVARGAQIPALPANALISGDRGIIPWARHRCSLAGCLRLTSTGLCMMTCGCCRYSGAPEDQRESASRMPSQPWIPRRPVEE</sequence>
<proteinExistence type="predicted"/>
<name>A0ABN9QH17_9DINO</name>
<reference evidence="2" key="1">
    <citation type="submission" date="2023-10" db="EMBL/GenBank/DDBJ databases">
        <authorList>
            <person name="Chen Y."/>
            <person name="Shah S."/>
            <person name="Dougan E. K."/>
            <person name="Thang M."/>
            <person name="Chan C."/>
        </authorList>
    </citation>
    <scope>NUCLEOTIDE SEQUENCE [LARGE SCALE GENOMIC DNA]</scope>
</reference>